<dbReference type="OrthoDB" id="9760760at2"/>
<organism evidence="2 3">
    <name type="scientific">Terriglobus albidus</name>
    <dbReference type="NCBI Taxonomy" id="1592106"/>
    <lineage>
        <taxon>Bacteria</taxon>
        <taxon>Pseudomonadati</taxon>
        <taxon>Acidobacteriota</taxon>
        <taxon>Terriglobia</taxon>
        <taxon>Terriglobales</taxon>
        <taxon>Acidobacteriaceae</taxon>
        <taxon>Terriglobus</taxon>
    </lineage>
</organism>
<dbReference type="Proteomes" id="UP000321820">
    <property type="component" value="Chromosome"/>
</dbReference>
<dbReference type="KEGG" id="talb:FTW19_12070"/>
<feature type="compositionally biased region" description="Basic and acidic residues" evidence="1">
    <location>
        <begin position="487"/>
        <end position="503"/>
    </location>
</feature>
<accession>A0A5B9EI50</accession>
<sequence length="510" mass="57308">MPVPTNLPLTLGALKKSEWTPERVNRSVKDELRENLIARLRSRETIFPGIVGYEDTVIPQIVNAVLSRHNFILLGLRGQAKSRILRALTGLLDSVIPYIAGSELRDNPYKPLSKFSRDLIAEQGDDTPIAWLTPDERYVEKLATPDVTVADLVGDLDPIKAARGGQELSSELTMHYGLLPRSNRGLFIINELPDLAGKIQVALFNIMQEGDVQIKGYPVRLQLDVAIAFSANPEDYTARGKIVTPLKDRIGSEIRTHYPESLEEAITITTQEAWASRPNAEIEIPQYIREVVELIAFLAREDKKVDKRSGVSQRLPISTMELVLSNAERRALMHDETLAVPRIGDIYTALPGITGKIELEYEGEMRGADVIVHDIIRQAVQRSFDKYFANINTQQIEEWFNLGGTVQLNDQQAAAASLKELKQIQGLMDKLEPLGITSKSSPELAVSAAEFLLEGMTAHRRITRSEERSFSAGEKARRNEQAANFHETVREREKERAEWEAKNRTRRGFN</sequence>
<dbReference type="GO" id="GO:0004672">
    <property type="term" value="F:protein kinase activity"/>
    <property type="evidence" value="ECO:0007669"/>
    <property type="project" value="TreeGrafter"/>
</dbReference>
<name>A0A5B9EI50_9BACT</name>
<evidence type="ECO:0000256" key="1">
    <source>
        <dbReference type="SAM" id="MobiDB-lite"/>
    </source>
</evidence>
<feature type="region of interest" description="Disordered" evidence="1">
    <location>
        <begin position="464"/>
        <end position="510"/>
    </location>
</feature>
<dbReference type="InterPro" id="IPR027417">
    <property type="entry name" value="P-loop_NTPase"/>
</dbReference>
<dbReference type="PANTHER" id="PTHR30267:SF2">
    <property type="entry name" value="PROTEIN PRKA"/>
    <property type="match status" value="1"/>
</dbReference>
<feature type="compositionally biased region" description="Basic and acidic residues" evidence="1">
    <location>
        <begin position="464"/>
        <end position="480"/>
    </location>
</feature>
<proteinExistence type="predicted"/>
<evidence type="ECO:0000313" key="3">
    <source>
        <dbReference type="Proteomes" id="UP000321820"/>
    </source>
</evidence>
<reference evidence="2 3" key="1">
    <citation type="submission" date="2019-08" db="EMBL/GenBank/DDBJ databases">
        <title>Complete genome sequence of Terriglobus albidus strain ORNL.</title>
        <authorList>
            <person name="Podar M."/>
        </authorList>
    </citation>
    <scope>NUCLEOTIDE SEQUENCE [LARGE SCALE GENOMIC DNA]</scope>
    <source>
        <strain evidence="2 3">ORNL</strain>
    </source>
</reference>
<evidence type="ECO:0000313" key="2">
    <source>
        <dbReference type="EMBL" id="QEE31314.1"/>
    </source>
</evidence>
<dbReference type="Gene3D" id="3.40.50.300">
    <property type="entry name" value="P-loop containing nucleotide triphosphate hydrolases"/>
    <property type="match status" value="1"/>
</dbReference>
<gene>
    <name evidence="2" type="ORF">FTW19_12070</name>
</gene>
<dbReference type="SUPFAM" id="SSF52540">
    <property type="entry name" value="P-loop containing nucleoside triphosphate hydrolases"/>
    <property type="match status" value="1"/>
</dbReference>
<dbReference type="PANTHER" id="PTHR30267">
    <property type="entry name" value="PROTEIN KINASE PRKA"/>
    <property type="match status" value="1"/>
</dbReference>
<dbReference type="FunFam" id="3.40.50.300:FF:000841">
    <property type="entry name" value="Magnesium protoporphyrin chelatase"/>
    <property type="match status" value="1"/>
</dbReference>
<keyword evidence="3" id="KW-1185">Reference proteome</keyword>
<dbReference type="AlphaFoldDB" id="A0A5B9EI50"/>
<dbReference type="EMBL" id="CP042806">
    <property type="protein sequence ID" value="QEE31314.1"/>
    <property type="molecule type" value="Genomic_DNA"/>
</dbReference>
<protein>
    <submittedName>
        <fullName evidence="2">Magnesium chelatase</fullName>
    </submittedName>
</protein>